<gene>
    <name evidence="2" type="ORF">NDU88_000262</name>
</gene>
<dbReference type="EMBL" id="JANPWB010000016">
    <property type="protein sequence ID" value="KAJ1080040.1"/>
    <property type="molecule type" value="Genomic_DNA"/>
</dbReference>
<feature type="compositionally biased region" description="Basic and acidic residues" evidence="1">
    <location>
        <begin position="95"/>
        <end position="107"/>
    </location>
</feature>
<evidence type="ECO:0000313" key="3">
    <source>
        <dbReference type="Proteomes" id="UP001066276"/>
    </source>
</evidence>
<evidence type="ECO:0000256" key="1">
    <source>
        <dbReference type="SAM" id="MobiDB-lite"/>
    </source>
</evidence>
<keyword evidence="3" id="KW-1185">Reference proteome</keyword>
<accession>A0AAV7KMJ0</accession>
<feature type="region of interest" description="Disordered" evidence="1">
    <location>
        <begin position="83"/>
        <end position="107"/>
    </location>
</feature>
<feature type="region of interest" description="Disordered" evidence="1">
    <location>
        <begin position="1"/>
        <end position="40"/>
    </location>
</feature>
<evidence type="ECO:0000313" key="2">
    <source>
        <dbReference type="EMBL" id="KAJ1080040.1"/>
    </source>
</evidence>
<protein>
    <submittedName>
        <fullName evidence="2">Uncharacterized protein</fullName>
    </submittedName>
</protein>
<dbReference type="Proteomes" id="UP001066276">
    <property type="component" value="Chromosome 12"/>
</dbReference>
<sequence>MHHHSRERRSGRSGRGETRAGLLTASPARAGCRAGGREGPRLFPEVCGRVRYYAWGLLGVSVGSWPCIALSFCGATTEEALLGPAAHLGPGGSDGRGRGPDGDKPAW</sequence>
<feature type="compositionally biased region" description="Basic and acidic residues" evidence="1">
    <location>
        <begin position="8"/>
        <end position="18"/>
    </location>
</feature>
<organism evidence="2 3">
    <name type="scientific">Pleurodeles waltl</name>
    <name type="common">Iberian ribbed newt</name>
    <dbReference type="NCBI Taxonomy" id="8319"/>
    <lineage>
        <taxon>Eukaryota</taxon>
        <taxon>Metazoa</taxon>
        <taxon>Chordata</taxon>
        <taxon>Craniata</taxon>
        <taxon>Vertebrata</taxon>
        <taxon>Euteleostomi</taxon>
        <taxon>Amphibia</taxon>
        <taxon>Batrachia</taxon>
        <taxon>Caudata</taxon>
        <taxon>Salamandroidea</taxon>
        <taxon>Salamandridae</taxon>
        <taxon>Pleurodelinae</taxon>
        <taxon>Pleurodeles</taxon>
    </lineage>
</organism>
<name>A0AAV7KMJ0_PLEWA</name>
<proteinExistence type="predicted"/>
<reference evidence="2" key="1">
    <citation type="journal article" date="2022" name="bioRxiv">
        <title>Sequencing and chromosome-scale assembly of the giantPleurodeles waltlgenome.</title>
        <authorList>
            <person name="Brown T."/>
            <person name="Elewa A."/>
            <person name="Iarovenko S."/>
            <person name="Subramanian E."/>
            <person name="Araus A.J."/>
            <person name="Petzold A."/>
            <person name="Susuki M."/>
            <person name="Suzuki K.-i.T."/>
            <person name="Hayashi T."/>
            <person name="Toyoda A."/>
            <person name="Oliveira C."/>
            <person name="Osipova E."/>
            <person name="Leigh N.D."/>
            <person name="Simon A."/>
            <person name="Yun M.H."/>
        </authorList>
    </citation>
    <scope>NUCLEOTIDE SEQUENCE</scope>
    <source>
        <strain evidence="2">20211129_DDA</strain>
        <tissue evidence="2">Liver</tissue>
    </source>
</reference>
<dbReference type="AlphaFoldDB" id="A0AAV7KMJ0"/>
<comment type="caution">
    <text evidence="2">The sequence shown here is derived from an EMBL/GenBank/DDBJ whole genome shotgun (WGS) entry which is preliminary data.</text>
</comment>